<reference evidence="3" key="1">
    <citation type="submission" date="2022-08" db="UniProtKB">
        <authorList>
            <consortium name="EnsemblMetazoa"/>
        </authorList>
    </citation>
    <scope>IDENTIFICATION</scope>
    <source>
        <strain evidence="3">05x7-T-G4-1.051#20</strain>
    </source>
</reference>
<protein>
    <submittedName>
        <fullName evidence="3">Uncharacterized protein</fullName>
    </submittedName>
</protein>
<keyword evidence="4" id="KW-1185">Reference proteome</keyword>
<sequence>MIAGPGCRPVEHYAHFCFENNVKEIILLDTSEKPLYCAVQDAYGLAVSAVVMVLLLLLGWILRSILSHFGIKCRVPVRRGEGGGVMSKTPSHGTRKPAPKSVYVQKLT</sequence>
<dbReference type="Proteomes" id="UP000005408">
    <property type="component" value="Unassembled WGS sequence"/>
</dbReference>
<keyword evidence="2" id="KW-0812">Transmembrane</keyword>
<feature type="transmembrane region" description="Helical" evidence="2">
    <location>
        <begin position="42"/>
        <end position="62"/>
    </location>
</feature>
<organism evidence="3 4">
    <name type="scientific">Magallana gigas</name>
    <name type="common">Pacific oyster</name>
    <name type="synonym">Crassostrea gigas</name>
    <dbReference type="NCBI Taxonomy" id="29159"/>
    <lineage>
        <taxon>Eukaryota</taxon>
        <taxon>Metazoa</taxon>
        <taxon>Spiralia</taxon>
        <taxon>Lophotrochozoa</taxon>
        <taxon>Mollusca</taxon>
        <taxon>Bivalvia</taxon>
        <taxon>Autobranchia</taxon>
        <taxon>Pteriomorphia</taxon>
        <taxon>Ostreida</taxon>
        <taxon>Ostreoidea</taxon>
        <taxon>Ostreidae</taxon>
        <taxon>Magallana</taxon>
    </lineage>
</organism>
<accession>A0A8W8MKD9</accession>
<evidence type="ECO:0000256" key="1">
    <source>
        <dbReference type="SAM" id="MobiDB-lite"/>
    </source>
</evidence>
<dbReference type="EnsemblMetazoa" id="G33859.1">
    <property type="protein sequence ID" value="G33859.1:cds"/>
    <property type="gene ID" value="G33859"/>
</dbReference>
<keyword evidence="2" id="KW-0472">Membrane</keyword>
<dbReference type="AlphaFoldDB" id="A0A8W8MKD9"/>
<feature type="region of interest" description="Disordered" evidence="1">
    <location>
        <begin position="82"/>
        <end position="108"/>
    </location>
</feature>
<name>A0A8W8MKD9_MAGGI</name>
<evidence type="ECO:0000313" key="3">
    <source>
        <dbReference type="EnsemblMetazoa" id="G33859.1:cds"/>
    </source>
</evidence>
<evidence type="ECO:0000313" key="4">
    <source>
        <dbReference type="Proteomes" id="UP000005408"/>
    </source>
</evidence>
<keyword evidence="2" id="KW-1133">Transmembrane helix</keyword>
<evidence type="ECO:0000256" key="2">
    <source>
        <dbReference type="SAM" id="Phobius"/>
    </source>
</evidence>
<proteinExistence type="predicted"/>